<dbReference type="InterPro" id="IPR029044">
    <property type="entry name" value="Nucleotide-diphossugar_trans"/>
</dbReference>
<dbReference type="Gene3D" id="3.90.550.10">
    <property type="entry name" value="Spore Coat Polysaccharide Biosynthesis Protein SpsA, Chain A"/>
    <property type="match status" value="1"/>
</dbReference>
<proteinExistence type="inferred from homology"/>
<protein>
    <recommendedName>
        <fullName evidence="2">Glycosyltransferase 2-like domain-containing protein</fullName>
    </recommendedName>
</protein>
<keyword evidence="4" id="KW-1185">Reference proteome</keyword>
<dbReference type="AlphaFoldDB" id="A0A090IVD6"/>
<evidence type="ECO:0000313" key="4">
    <source>
        <dbReference type="Proteomes" id="UP000040576"/>
    </source>
</evidence>
<sequence length="245" mass="28664">MVERNETVSILIPFYNCPYVGQAVQSALAQSYPHIEVIVIDDGSTMYKERISSYLSRITYLEKENNGVASAMNFGIKQAKGDYFVWLSSDDTIHPDKVRHQLNFMQRKNAFLSCTNFNTMNKNSEIIKYNAGLHFNNDLELLKLLQNYNPINGCTVMFSKKVTETVGLFNEKLKYAQDYEYWLRVALQYPVHYFPMTLTNYRIHDDMGTLRHKEEITNEFHYVRDQYHDAIGNLINIRSNNQLNQ</sequence>
<feature type="domain" description="Glycosyltransferase 2-like" evidence="2">
    <location>
        <begin position="9"/>
        <end position="165"/>
    </location>
</feature>
<dbReference type="InterPro" id="IPR001173">
    <property type="entry name" value="Glyco_trans_2-like"/>
</dbReference>
<reference evidence="3 4" key="1">
    <citation type="submission" date="2014-07" db="EMBL/GenBank/DDBJ databases">
        <authorList>
            <person name="Wibberg Daniel"/>
        </authorList>
    </citation>
    <scope>NUCLEOTIDE SEQUENCE [LARGE SCALE GENOMIC DNA]</scope>
</reference>
<dbReference type="PANTHER" id="PTHR22916:SF3">
    <property type="entry name" value="UDP-GLCNAC:BETAGAL BETA-1,3-N-ACETYLGLUCOSAMINYLTRANSFERASE-LIKE PROTEIN 1"/>
    <property type="match status" value="1"/>
</dbReference>
<name>A0A090IVD6_9BACI</name>
<dbReference type="Pfam" id="PF00535">
    <property type="entry name" value="Glycos_transf_2"/>
    <property type="match status" value="1"/>
</dbReference>
<accession>A0A090IVD6</accession>
<dbReference type="RefSeq" id="WP_034770292.1">
    <property type="nucleotide sequence ID" value="NZ_CCRF01000052.1"/>
</dbReference>
<evidence type="ECO:0000313" key="3">
    <source>
        <dbReference type="EMBL" id="CEE01667.1"/>
    </source>
</evidence>
<organism evidence="3 4">
    <name type="scientific">Caldibacillus thermoamylovorans</name>
    <dbReference type="NCBI Taxonomy" id="35841"/>
    <lineage>
        <taxon>Bacteria</taxon>
        <taxon>Bacillati</taxon>
        <taxon>Bacillota</taxon>
        <taxon>Bacilli</taxon>
        <taxon>Bacillales</taxon>
        <taxon>Bacillaceae</taxon>
        <taxon>Caldibacillus</taxon>
    </lineage>
</organism>
<dbReference type="Proteomes" id="UP000040576">
    <property type="component" value="Unassembled WGS sequence"/>
</dbReference>
<dbReference type="PANTHER" id="PTHR22916">
    <property type="entry name" value="GLYCOSYLTRANSFERASE"/>
    <property type="match status" value="1"/>
</dbReference>
<dbReference type="GO" id="GO:0016758">
    <property type="term" value="F:hexosyltransferase activity"/>
    <property type="evidence" value="ECO:0007669"/>
    <property type="project" value="UniProtKB-ARBA"/>
</dbReference>
<evidence type="ECO:0000256" key="1">
    <source>
        <dbReference type="ARBA" id="ARBA00006739"/>
    </source>
</evidence>
<dbReference type="EMBL" id="CCRF01000052">
    <property type="protein sequence ID" value="CEE01667.1"/>
    <property type="molecule type" value="Genomic_DNA"/>
</dbReference>
<dbReference type="SUPFAM" id="SSF53448">
    <property type="entry name" value="Nucleotide-diphospho-sugar transferases"/>
    <property type="match status" value="1"/>
</dbReference>
<evidence type="ECO:0000259" key="2">
    <source>
        <dbReference type="Pfam" id="PF00535"/>
    </source>
</evidence>
<gene>
    <name evidence="3" type="ORF">BT1A1_1841</name>
</gene>
<comment type="similarity">
    <text evidence="1">Belongs to the glycosyltransferase 2 family.</text>
</comment>